<sequence length="106" mass="11714">MSKQKQLAHMSKLTHRLHAAADAGDWQATAAADRELAAALPVLAAQGEWTPDERAALEKLRVAHQQAQEHCARELVRVGKHLGDMQEHKEGWIAYALSSNLEEGRT</sequence>
<keyword evidence="3" id="KW-1005">Bacterial flagellum biogenesis</keyword>
<keyword evidence="4" id="KW-0143">Chaperone</keyword>
<evidence type="ECO:0000256" key="1">
    <source>
        <dbReference type="ARBA" id="ARBA00004514"/>
    </source>
</evidence>
<dbReference type="AlphaFoldDB" id="A0A418WVZ7"/>
<gene>
    <name evidence="6" type="ORF">D3870_20035</name>
</gene>
<comment type="caution">
    <text evidence="6">The sequence shown here is derived from an EMBL/GenBank/DDBJ whole genome shotgun (WGS) entry which is preliminary data.</text>
</comment>
<protein>
    <recommendedName>
        <fullName evidence="5">Flagellar protein FliT</fullName>
    </recommendedName>
</protein>
<evidence type="ECO:0000256" key="2">
    <source>
        <dbReference type="ARBA" id="ARBA00022490"/>
    </source>
</evidence>
<dbReference type="EMBL" id="QYUN01000003">
    <property type="protein sequence ID" value="RJF96701.1"/>
    <property type="molecule type" value="Genomic_DNA"/>
</dbReference>
<dbReference type="Proteomes" id="UP000285190">
    <property type="component" value="Unassembled WGS sequence"/>
</dbReference>
<evidence type="ECO:0000313" key="6">
    <source>
        <dbReference type="EMBL" id="RJF96701.1"/>
    </source>
</evidence>
<organism evidence="6 7">
    <name type="scientific">Noviherbaspirillum cavernae</name>
    <dbReference type="NCBI Taxonomy" id="2320862"/>
    <lineage>
        <taxon>Bacteria</taxon>
        <taxon>Pseudomonadati</taxon>
        <taxon>Pseudomonadota</taxon>
        <taxon>Betaproteobacteria</taxon>
        <taxon>Burkholderiales</taxon>
        <taxon>Oxalobacteraceae</taxon>
        <taxon>Noviherbaspirillum</taxon>
    </lineage>
</organism>
<accession>A0A418WVZ7</accession>
<proteinExistence type="predicted"/>
<evidence type="ECO:0000256" key="3">
    <source>
        <dbReference type="ARBA" id="ARBA00022795"/>
    </source>
</evidence>
<evidence type="ECO:0000256" key="4">
    <source>
        <dbReference type="ARBA" id="ARBA00023186"/>
    </source>
</evidence>
<keyword evidence="7" id="KW-1185">Reference proteome</keyword>
<evidence type="ECO:0000313" key="7">
    <source>
        <dbReference type="Proteomes" id="UP000285190"/>
    </source>
</evidence>
<evidence type="ECO:0000256" key="5">
    <source>
        <dbReference type="ARBA" id="ARBA00093797"/>
    </source>
</evidence>
<dbReference type="RefSeq" id="WP_119742838.1">
    <property type="nucleotide sequence ID" value="NZ_QYUN01000003.1"/>
</dbReference>
<reference evidence="6 7" key="1">
    <citation type="submission" date="2018-09" db="EMBL/GenBank/DDBJ databases">
        <authorList>
            <person name="Zhu H."/>
        </authorList>
    </citation>
    <scope>NUCLEOTIDE SEQUENCE [LARGE SCALE GENOMIC DNA]</scope>
    <source>
        <strain evidence="6 7">K2R10-39</strain>
    </source>
</reference>
<comment type="subcellular location">
    <subcellularLocation>
        <location evidence="1">Cytoplasm</location>
        <location evidence="1">Cytosol</location>
    </subcellularLocation>
</comment>
<dbReference type="OrthoDB" id="7061369at2"/>
<dbReference type="Pfam" id="PF05400">
    <property type="entry name" value="FliT"/>
    <property type="match status" value="1"/>
</dbReference>
<name>A0A418WVZ7_9BURK</name>
<keyword evidence="2" id="KW-0963">Cytoplasm</keyword>
<dbReference type="InterPro" id="IPR008622">
    <property type="entry name" value="FliT"/>
</dbReference>